<dbReference type="SUPFAM" id="SSF56601">
    <property type="entry name" value="beta-lactamase/transpeptidase-like"/>
    <property type="match status" value="1"/>
</dbReference>
<dbReference type="Proteomes" id="UP000240572">
    <property type="component" value="Unassembled WGS sequence"/>
</dbReference>
<feature type="signal peptide" evidence="7">
    <location>
        <begin position="1"/>
        <end position="19"/>
    </location>
</feature>
<keyword evidence="4 6" id="KW-0378">Hydrolase</keyword>
<keyword evidence="7" id="KW-0732">Signal</keyword>
<dbReference type="Gene3D" id="3.40.710.10">
    <property type="entry name" value="DD-peptidase/beta-lactamase superfamily"/>
    <property type="match status" value="1"/>
</dbReference>
<dbReference type="InterPro" id="IPR045155">
    <property type="entry name" value="Beta-lactam_cat"/>
</dbReference>
<evidence type="ECO:0000256" key="6">
    <source>
        <dbReference type="RuleBase" id="RU361140"/>
    </source>
</evidence>
<protein>
    <recommendedName>
        <fullName evidence="3 6">Beta-lactamase</fullName>
        <ecNumber evidence="3 6">3.5.2.6</ecNumber>
    </recommendedName>
</protein>
<dbReference type="InterPro" id="IPR012338">
    <property type="entry name" value="Beta-lactam/transpept-like"/>
</dbReference>
<dbReference type="EC" id="3.5.2.6" evidence="3 6"/>
<gene>
    <name evidence="9" type="ORF">B0I18_108118</name>
</gene>
<dbReference type="EMBL" id="PYGD01000008">
    <property type="protein sequence ID" value="PSK90388.1"/>
    <property type="molecule type" value="Genomic_DNA"/>
</dbReference>
<keyword evidence="10" id="KW-1185">Reference proteome</keyword>
<dbReference type="AlphaFoldDB" id="A0A2P8CZH8"/>
<evidence type="ECO:0000259" key="8">
    <source>
        <dbReference type="Pfam" id="PF13354"/>
    </source>
</evidence>
<sequence length="297" mass="33087">MKNILITCCMALGAMSLRAQNTALEQQIGQITAGKKAEIGIAIIGPAPGDQVMIHAAPLYPMLSTFKFPVALTVLHQVEQGKLSLNQQIFIRKEELLDDTWSPFKEKYPKGDIAITLADALTWMMCYSDNNITDILLRLIGGTTPVQQFIGGNDFVIRNNEEEMHANWDAQFVNRISPARAAQLLNQFQQGKLLHKKHTRWLYKAMLGNKTGLKRLKGKLPPTVKVAHRSGTSFTNDAGMTGAINSFGIIELPGGKRIVIAVLIRDTYESFDDTETIIADIAKTTYDFYRQQQAVKH</sequence>
<feature type="chain" id="PRO_5015167538" description="Beta-lactamase" evidence="7">
    <location>
        <begin position="20"/>
        <end position="297"/>
    </location>
</feature>
<evidence type="ECO:0000256" key="1">
    <source>
        <dbReference type="ARBA" id="ARBA00001526"/>
    </source>
</evidence>
<name>A0A2P8CZH8_9BACT</name>
<evidence type="ECO:0000313" key="9">
    <source>
        <dbReference type="EMBL" id="PSK90388.1"/>
    </source>
</evidence>
<evidence type="ECO:0000256" key="3">
    <source>
        <dbReference type="ARBA" id="ARBA00012865"/>
    </source>
</evidence>
<evidence type="ECO:0000256" key="4">
    <source>
        <dbReference type="ARBA" id="ARBA00022801"/>
    </source>
</evidence>
<organism evidence="9 10">
    <name type="scientific">Taibaiella chishuiensis</name>
    <dbReference type="NCBI Taxonomy" id="1434707"/>
    <lineage>
        <taxon>Bacteria</taxon>
        <taxon>Pseudomonadati</taxon>
        <taxon>Bacteroidota</taxon>
        <taxon>Chitinophagia</taxon>
        <taxon>Chitinophagales</taxon>
        <taxon>Chitinophagaceae</taxon>
        <taxon>Taibaiella</taxon>
    </lineage>
</organism>
<keyword evidence="5 6" id="KW-0046">Antibiotic resistance</keyword>
<evidence type="ECO:0000256" key="2">
    <source>
        <dbReference type="ARBA" id="ARBA00009009"/>
    </source>
</evidence>
<comment type="catalytic activity">
    <reaction evidence="1 6">
        <text>a beta-lactam + H2O = a substituted beta-amino acid</text>
        <dbReference type="Rhea" id="RHEA:20401"/>
        <dbReference type="ChEBI" id="CHEBI:15377"/>
        <dbReference type="ChEBI" id="CHEBI:35627"/>
        <dbReference type="ChEBI" id="CHEBI:140347"/>
        <dbReference type="EC" id="3.5.2.6"/>
    </reaction>
</comment>
<dbReference type="PANTHER" id="PTHR35333">
    <property type="entry name" value="BETA-LACTAMASE"/>
    <property type="match status" value="1"/>
</dbReference>
<evidence type="ECO:0000256" key="5">
    <source>
        <dbReference type="ARBA" id="ARBA00023251"/>
    </source>
</evidence>
<accession>A0A2P8CZH8</accession>
<dbReference type="PROSITE" id="PS00146">
    <property type="entry name" value="BETA_LACTAMASE_A"/>
    <property type="match status" value="1"/>
</dbReference>
<comment type="caution">
    <text evidence="9">The sequence shown here is derived from an EMBL/GenBank/DDBJ whole genome shotgun (WGS) entry which is preliminary data.</text>
</comment>
<dbReference type="Pfam" id="PF13354">
    <property type="entry name" value="Beta-lactamase2"/>
    <property type="match status" value="1"/>
</dbReference>
<dbReference type="NCBIfam" id="NF033103">
    <property type="entry name" value="bla_class_A"/>
    <property type="match status" value="1"/>
</dbReference>
<dbReference type="GO" id="GO:0030655">
    <property type="term" value="P:beta-lactam antibiotic catabolic process"/>
    <property type="evidence" value="ECO:0007669"/>
    <property type="project" value="InterPro"/>
</dbReference>
<proteinExistence type="inferred from homology"/>
<feature type="domain" description="Beta-lactamase class A catalytic" evidence="8">
    <location>
        <begin position="49"/>
        <end position="263"/>
    </location>
</feature>
<dbReference type="InterPro" id="IPR000871">
    <property type="entry name" value="Beta-lactam_class-A"/>
</dbReference>
<dbReference type="GO" id="GO:0046677">
    <property type="term" value="P:response to antibiotic"/>
    <property type="evidence" value="ECO:0007669"/>
    <property type="project" value="UniProtKB-UniRule"/>
</dbReference>
<evidence type="ECO:0000256" key="7">
    <source>
        <dbReference type="SAM" id="SignalP"/>
    </source>
</evidence>
<dbReference type="PANTHER" id="PTHR35333:SF3">
    <property type="entry name" value="BETA-LACTAMASE-TYPE TRANSPEPTIDASE FOLD CONTAINING PROTEIN"/>
    <property type="match status" value="1"/>
</dbReference>
<dbReference type="GO" id="GO:0008800">
    <property type="term" value="F:beta-lactamase activity"/>
    <property type="evidence" value="ECO:0007669"/>
    <property type="project" value="UniProtKB-UniRule"/>
</dbReference>
<comment type="similarity">
    <text evidence="2 6">Belongs to the class-A beta-lactamase family.</text>
</comment>
<reference evidence="9 10" key="1">
    <citation type="submission" date="2018-03" db="EMBL/GenBank/DDBJ databases">
        <title>Genomic Encyclopedia of Type Strains, Phase III (KMG-III): the genomes of soil and plant-associated and newly described type strains.</title>
        <authorList>
            <person name="Whitman W."/>
        </authorList>
    </citation>
    <scope>NUCLEOTIDE SEQUENCE [LARGE SCALE GENOMIC DNA]</scope>
    <source>
        <strain evidence="9 10">CGMCC 1.12700</strain>
    </source>
</reference>
<evidence type="ECO:0000313" key="10">
    <source>
        <dbReference type="Proteomes" id="UP000240572"/>
    </source>
</evidence>
<dbReference type="OrthoDB" id="9772863at2"/>
<dbReference type="InterPro" id="IPR023650">
    <property type="entry name" value="Beta-lactam_class-A_AS"/>
</dbReference>
<dbReference type="RefSeq" id="WP_106524264.1">
    <property type="nucleotide sequence ID" value="NZ_PYGD01000008.1"/>
</dbReference>